<sequence>MDAHEFVLGALRYTFSQINYPIPSDADIKKTMGRTLAEFYRIHSPGIDPSSLAKSHKEFQEKNFHLLKLFPKAEETLIKVKEEGFSIAAVSNRSRDSLLHSLKLVQIFDYFDAVVSVDDVVNPKPHKEHVLTALKHLKVKPDFAYMVGDTQHDVAVGKSAKVKTVGVTYGFLGKDIAAHNPDFLINDISQLLKILK</sequence>
<dbReference type="Gene3D" id="3.40.50.1000">
    <property type="entry name" value="HAD superfamily/HAD-like"/>
    <property type="match status" value="1"/>
</dbReference>
<gene>
    <name evidence="1" type="ORF">US96_C0004G0038</name>
</gene>
<dbReference type="NCBIfam" id="TIGR01509">
    <property type="entry name" value="HAD-SF-IA-v3"/>
    <property type="match status" value="1"/>
</dbReference>
<dbReference type="PANTHER" id="PTHR43434">
    <property type="entry name" value="PHOSPHOGLYCOLATE PHOSPHATASE"/>
    <property type="match status" value="1"/>
</dbReference>
<evidence type="ECO:0000313" key="2">
    <source>
        <dbReference type="Proteomes" id="UP000034181"/>
    </source>
</evidence>
<dbReference type="AlphaFoldDB" id="A0A0G0KJZ2"/>
<dbReference type="Proteomes" id="UP000034181">
    <property type="component" value="Unassembled WGS sequence"/>
</dbReference>
<dbReference type="GO" id="GO:0008967">
    <property type="term" value="F:phosphoglycolate phosphatase activity"/>
    <property type="evidence" value="ECO:0007669"/>
    <property type="project" value="TreeGrafter"/>
</dbReference>
<dbReference type="GO" id="GO:0006281">
    <property type="term" value="P:DNA repair"/>
    <property type="evidence" value="ECO:0007669"/>
    <property type="project" value="TreeGrafter"/>
</dbReference>
<organism evidence="1 2">
    <name type="scientific">Candidatus Woesebacteria bacterium GW2011_GWB1_38_5b</name>
    <dbReference type="NCBI Taxonomy" id="1618569"/>
    <lineage>
        <taxon>Bacteria</taxon>
        <taxon>Candidatus Woeseibacteriota</taxon>
    </lineage>
</organism>
<dbReference type="InterPro" id="IPR023214">
    <property type="entry name" value="HAD_sf"/>
</dbReference>
<proteinExistence type="predicted"/>
<dbReference type="Gene3D" id="1.10.150.240">
    <property type="entry name" value="Putative phosphatase, domain 2"/>
    <property type="match status" value="1"/>
</dbReference>
<dbReference type="NCBIfam" id="TIGR01549">
    <property type="entry name" value="HAD-SF-IA-v1"/>
    <property type="match status" value="1"/>
</dbReference>
<protein>
    <submittedName>
        <fullName evidence="1">Pyrophosphatase PpaX</fullName>
    </submittedName>
</protein>
<dbReference type="Pfam" id="PF13419">
    <property type="entry name" value="HAD_2"/>
    <property type="match status" value="1"/>
</dbReference>
<dbReference type="GO" id="GO:0005829">
    <property type="term" value="C:cytosol"/>
    <property type="evidence" value="ECO:0007669"/>
    <property type="project" value="TreeGrafter"/>
</dbReference>
<dbReference type="InterPro" id="IPR023198">
    <property type="entry name" value="PGP-like_dom2"/>
</dbReference>
<evidence type="ECO:0000313" key="1">
    <source>
        <dbReference type="EMBL" id="KKQ75815.1"/>
    </source>
</evidence>
<dbReference type="SUPFAM" id="SSF56784">
    <property type="entry name" value="HAD-like"/>
    <property type="match status" value="1"/>
</dbReference>
<comment type="caution">
    <text evidence="1">The sequence shown here is derived from an EMBL/GenBank/DDBJ whole genome shotgun (WGS) entry which is preliminary data.</text>
</comment>
<dbReference type="InterPro" id="IPR050155">
    <property type="entry name" value="HAD-like_hydrolase_sf"/>
</dbReference>
<accession>A0A0G0KJZ2</accession>
<dbReference type="PANTHER" id="PTHR43434:SF1">
    <property type="entry name" value="PHOSPHOGLYCOLATE PHOSPHATASE"/>
    <property type="match status" value="1"/>
</dbReference>
<name>A0A0G0KJZ2_9BACT</name>
<dbReference type="EMBL" id="LBUZ01000004">
    <property type="protein sequence ID" value="KKQ75815.1"/>
    <property type="molecule type" value="Genomic_DNA"/>
</dbReference>
<dbReference type="InterPro" id="IPR041492">
    <property type="entry name" value="HAD_2"/>
</dbReference>
<dbReference type="InterPro" id="IPR036412">
    <property type="entry name" value="HAD-like_sf"/>
</dbReference>
<dbReference type="InterPro" id="IPR006439">
    <property type="entry name" value="HAD-SF_hydro_IA"/>
</dbReference>
<reference evidence="1 2" key="1">
    <citation type="journal article" date="2015" name="Nature">
        <title>rRNA introns, odd ribosomes, and small enigmatic genomes across a large radiation of phyla.</title>
        <authorList>
            <person name="Brown C.T."/>
            <person name="Hug L.A."/>
            <person name="Thomas B.C."/>
            <person name="Sharon I."/>
            <person name="Castelle C.J."/>
            <person name="Singh A."/>
            <person name="Wilkins M.J."/>
            <person name="Williams K.H."/>
            <person name="Banfield J.F."/>
        </authorList>
    </citation>
    <scope>NUCLEOTIDE SEQUENCE [LARGE SCALE GENOMIC DNA]</scope>
</reference>